<dbReference type="InterPro" id="IPR007693">
    <property type="entry name" value="DNA_helicase_DnaB-like_N"/>
</dbReference>
<dbReference type="GO" id="GO:0006269">
    <property type="term" value="P:DNA replication, synthesis of primer"/>
    <property type="evidence" value="ECO:0007669"/>
    <property type="project" value="UniProtKB-UniRule"/>
</dbReference>
<dbReference type="Gene3D" id="3.40.50.300">
    <property type="entry name" value="P-loop containing nucleotide triphosphate hydrolases"/>
    <property type="match status" value="1"/>
</dbReference>
<evidence type="ECO:0000313" key="16">
    <source>
        <dbReference type="Proteomes" id="UP000824264"/>
    </source>
</evidence>
<keyword evidence="4 13" id="KW-0547">Nucleotide-binding</keyword>
<dbReference type="Pfam" id="PF03796">
    <property type="entry name" value="DnaB_C"/>
    <property type="match status" value="1"/>
</dbReference>
<keyword evidence="3 13" id="KW-0235">DNA replication</keyword>
<comment type="catalytic activity">
    <reaction evidence="11 13">
        <text>ATP + H2O = ADP + phosphate + H(+)</text>
        <dbReference type="Rhea" id="RHEA:13065"/>
        <dbReference type="ChEBI" id="CHEBI:15377"/>
        <dbReference type="ChEBI" id="CHEBI:15378"/>
        <dbReference type="ChEBI" id="CHEBI:30616"/>
        <dbReference type="ChEBI" id="CHEBI:43474"/>
        <dbReference type="ChEBI" id="CHEBI:456216"/>
        <dbReference type="EC" id="5.6.2.3"/>
    </reaction>
</comment>
<reference evidence="15" key="1">
    <citation type="journal article" date="2021" name="PeerJ">
        <title>Extensive microbial diversity within the chicken gut microbiome revealed by metagenomics and culture.</title>
        <authorList>
            <person name="Gilroy R."/>
            <person name="Ravi A."/>
            <person name="Getino M."/>
            <person name="Pursley I."/>
            <person name="Horton D.L."/>
            <person name="Alikhan N.F."/>
            <person name="Baker D."/>
            <person name="Gharbi K."/>
            <person name="Hall N."/>
            <person name="Watson M."/>
            <person name="Adriaenssens E.M."/>
            <person name="Foster-Nyarko E."/>
            <person name="Jarju S."/>
            <person name="Secka A."/>
            <person name="Antonio M."/>
            <person name="Oren A."/>
            <person name="Chaudhuri R.R."/>
            <person name="La Ragione R."/>
            <person name="Hildebrand F."/>
            <person name="Pallen M.J."/>
        </authorList>
    </citation>
    <scope>NUCLEOTIDE SEQUENCE</scope>
    <source>
        <strain evidence="15">ChiSxjej5B17-1746</strain>
    </source>
</reference>
<dbReference type="InterPro" id="IPR016136">
    <property type="entry name" value="DNA_helicase_N/primase_C"/>
</dbReference>
<dbReference type="EMBL" id="DXGI01000073">
    <property type="protein sequence ID" value="HIW77890.1"/>
    <property type="molecule type" value="Genomic_DNA"/>
</dbReference>
<evidence type="ECO:0000256" key="7">
    <source>
        <dbReference type="ARBA" id="ARBA00022840"/>
    </source>
</evidence>
<evidence type="ECO:0000256" key="9">
    <source>
        <dbReference type="ARBA" id="ARBA00023235"/>
    </source>
</evidence>
<dbReference type="PANTHER" id="PTHR30153:SF2">
    <property type="entry name" value="REPLICATIVE DNA HELICASE"/>
    <property type="match status" value="1"/>
</dbReference>
<evidence type="ECO:0000256" key="11">
    <source>
        <dbReference type="ARBA" id="ARBA00048954"/>
    </source>
</evidence>
<keyword evidence="6 13" id="KW-0347">Helicase</keyword>
<dbReference type="GO" id="GO:0003677">
    <property type="term" value="F:DNA binding"/>
    <property type="evidence" value="ECO:0007669"/>
    <property type="project" value="UniProtKB-UniRule"/>
</dbReference>
<dbReference type="GO" id="GO:0005524">
    <property type="term" value="F:ATP binding"/>
    <property type="evidence" value="ECO:0007669"/>
    <property type="project" value="UniProtKB-UniRule"/>
</dbReference>
<dbReference type="PROSITE" id="PS51199">
    <property type="entry name" value="SF4_HELICASE"/>
    <property type="match status" value="1"/>
</dbReference>
<dbReference type="PANTHER" id="PTHR30153">
    <property type="entry name" value="REPLICATIVE DNA HELICASE DNAB"/>
    <property type="match status" value="1"/>
</dbReference>
<dbReference type="GO" id="GO:0005829">
    <property type="term" value="C:cytosol"/>
    <property type="evidence" value="ECO:0007669"/>
    <property type="project" value="TreeGrafter"/>
</dbReference>
<proteinExistence type="inferred from homology"/>
<evidence type="ECO:0000256" key="2">
    <source>
        <dbReference type="ARBA" id="ARBA00022515"/>
    </source>
</evidence>
<dbReference type="NCBIfam" id="NF004384">
    <property type="entry name" value="PRK05748.1"/>
    <property type="match status" value="1"/>
</dbReference>
<evidence type="ECO:0000256" key="4">
    <source>
        <dbReference type="ARBA" id="ARBA00022741"/>
    </source>
</evidence>
<dbReference type="Pfam" id="PF00772">
    <property type="entry name" value="DnaB"/>
    <property type="match status" value="1"/>
</dbReference>
<dbReference type="CDD" id="cd00984">
    <property type="entry name" value="DnaB_C"/>
    <property type="match status" value="1"/>
</dbReference>
<dbReference type="GO" id="GO:0043139">
    <property type="term" value="F:5'-3' DNA helicase activity"/>
    <property type="evidence" value="ECO:0007669"/>
    <property type="project" value="UniProtKB-EC"/>
</dbReference>
<keyword evidence="2 13" id="KW-0639">Primosome</keyword>
<dbReference type="InterPro" id="IPR027417">
    <property type="entry name" value="P-loop_NTPase"/>
</dbReference>
<accession>A0A9D1QYY7</accession>
<dbReference type="SUPFAM" id="SSF52540">
    <property type="entry name" value="P-loop containing nucleoside triphosphate hydrolases"/>
    <property type="match status" value="1"/>
</dbReference>
<evidence type="ECO:0000256" key="1">
    <source>
        <dbReference type="ARBA" id="ARBA00008428"/>
    </source>
</evidence>
<evidence type="ECO:0000256" key="10">
    <source>
        <dbReference type="ARBA" id="ARBA00044932"/>
    </source>
</evidence>
<protein>
    <recommendedName>
        <fullName evidence="12 13">Replicative DNA helicase</fullName>
        <ecNumber evidence="12 13">5.6.2.3</ecNumber>
    </recommendedName>
</protein>
<evidence type="ECO:0000256" key="12">
    <source>
        <dbReference type="NCBIfam" id="TIGR00665"/>
    </source>
</evidence>
<keyword evidence="5 13" id="KW-0378">Hydrolase</keyword>
<dbReference type="InterPro" id="IPR007692">
    <property type="entry name" value="DNA_helicase_DnaB"/>
</dbReference>
<dbReference type="FunFam" id="3.40.50.300:FF:000076">
    <property type="entry name" value="Replicative DNA helicase"/>
    <property type="match status" value="1"/>
</dbReference>
<evidence type="ECO:0000259" key="14">
    <source>
        <dbReference type="PROSITE" id="PS51199"/>
    </source>
</evidence>
<dbReference type="Gene3D" id="1.10.860.10">
    <property type="entry name" value="DNAb Helicase, Chain A"/>
    <property type="match status" value="1"/>
</dbReference>
<evidence type="ECO:0000256" key="5">
    <source>
        <dbReference type="ARBA" id="ARBA00022801"/>
    </source>
</evidence>
<feature type="domain" description="SF4 helicase" evidence="14">
    <location>
        <begin position="184"/>
        <end position="448"/>
    </location>
</feature>
<comment type="function">
    <text evidence="10 13">The main replicative DNA helicase, it participates in initiation and elongation during chromosome replication. Travels ahead of the DNA replisome, separating dsDNA into templates for DNA synthesis. A processive ATP-dependent 5'-3' DNA helicase it has DNA-dependent ATPase activity.</text>
</comment>
<dbReference type="EC" id="5.6.2.3" evidence="12 13"/>
<keyword evidence="7 13" id="KW-0067">ATP-binding</keyword>
<evidence type="ECO:0000256" key="8">
    <source>
        <dbReference type="ARBA" id="ARBA00023125"/>
    </source>
</evidence>
<dbReference type="GO" id="GO:0042802">
    <property type="term" value="F:identical protein binding"/>
    <property type="evidence" value="ECO:0007669"/>
    <property type="project" value="UniProtKB-ARBA"/>
</dbReference>
<dbReference type="NCBIfam" id="TIGR00665">
    <property type="entry name" value="DnaB"/>
    <property type="match status" value="1"/>
</dbReference>
<reference evidence="15" key="2">
    <citation type="submission" date="2021-04" db="EMBL/GenBank/DDBJ databases">
        <authorList>
            <person name="Gilroy R."/>
        </authorList>
    </citation>
    <scope>NUCLEOTIDE SEQUENCE</scope>
    <source>
        <strain evidence="15">ChiSxjej5B17-1746</strain>
    </source>
</reference>
<dbReference type="Proteomes" id="UP000824264">
    <property type="component" value="Unassembled WGS sequence"/>
</dbReference>
<keyword evidence="8 13" id="KW-0238">DNA-binding</keyword>
<dbReference type="InterPro" id="IPR007694">
    <property type="entry name" value="DNA_helicase_DnaB-like_C"/>
</dbReference>
<evidence type="ECO:0000256" key="6">
    <source>
        <dbReference type="ARBA" id="ARBA00022806"/>
    </source>
</evidence>
<dbReference type="FunFam" id="1.10.860.10:FF:000001">
    <property type="entry name" value="Replicative DNA helicase"/>
    <property type="match status" value="1"/>
</dbReference>
<name>A0A9D1QYY7_9BACT</name>
<sequence>MKTPLETATTELTRRVPPHSVEAERAVLAGTILRSSVMGQIAPLLRPEDFYLPAHRLLYAGALELHAANSPVELVTLAQRLRDRGELESAGGAAYLAELAQAAVSAANAEYYAKIVRDKAIQRGLIEAGAHIISTSFDTARDVAGLIDEAEQSVLAISSRNSSGGFRSVQELVGGVVDAVLKPAAGGITGLPTGYPELDAITHGLQPSDLIIVAARPAMGKTALALNLAMRVAIAEGAPVGIFSLEMSEHQLMQRMISLWGKIPQEQLATGRLTKNAGARFFETADLLRTAPLFINETPAISTLELRSQARRLKAEHGLGLVVVDYLQLMRSSRRTDSRELEISDISRSLKALAKELNIPVIALSQLNRKVEERQDKRPMLSDLRESGAIEQDADIVIFLHREEAYKPDTAKKGIAELIIGKHRNGRTGTVELAFLPEYTAFEPLART</sequence>
<dbReference type="SUPFAM" id="SSF48024">
    <property type="entry name" value="N-terminal domain of DnaB helicase"/>
    <property type="match status" value="1"/>
</dbReference>
<keyword evidence="9" id="KW-0413">Isomerase</keyword>
<comment type="caution">
    <text evidence="15">The sequence shown here is derived from an EMBL/GenBank/DDBJ whole genome shotgun (WGS) entry which is preliminary data.</text>
</comment>
<evidence type="ECO:0000256" key="3">
    <source>
        <dbReference type="ARBA" id="ARBA00022705"/>
    </source>
</evidence>
<dbReference type="InterPro" id="IPR036185">
    <property type="entry name" value="DNA_heli_DnaB-like_N_sf"/>
</dbReference>
<evidence type="ECO:0000313" key="15">
    <source>
        <dbReference type="EMBL" id="HIW77890.1"/>
    </source>
</evidence>
<evidence type="ECO:0000256" key="13">
    <source>
        <dbReference type="RuleBase" id="RU362085"/>
    </source>
</evidence>
<organism evidence="15 16">
    <name type="scientific">Candidatus Bilophila faecipullorum</name>
    <dbReference type="NCBI Taxonomy" id="2838482"/>
    <lineage>
        <taxon>Bacteria</taxon>
        <taxon>Pseudomonadati</taxon>
        <taxon>Thermodesulfobacteriota</taxon>
        <taxon>Desulfovibrionia</taxon>
        <taxon>Desulfovibrionales</taxon>
        <taxon>Desulfovibrionaceae</taxon>
        <taxon>Bilophila</taxon>
    </lineage>
</organism>
<dbReference type="GO" id="GO:0016787">
    <property type="term" value="F:hydrolase activity"/>
    <property type="evidence" value="ECO:0007669"/>
    <property type="project" value="UniProtKB-KW"/>
</dbReference>
<dbReference type="GO" id="GO:1990077">
    <property type="term" value="C:primosome complex"/>
    <property type="evidence" value="ECO:0007669"/>
    <property type="project" value="UniProtKB-UniRule"/>
</dbReference>
<dbReference type="AlphaFoldDB" id="A0A9D1QYY7"/>
<comment type="similarity">
    <text evidence="1 13">Belongs to the helicase family. DnaB subfamily.</text>
</comment>
<gene>
    <name evidence="15" type="primary">dnaB</name>
    <name evidence="15" type="ORF">H9874_01925</name>
</gene>